<feature type="compositionally biased region" description="Polar residues" evidence="1">
    <location>
        <begin position="822"/>
        <end position="846"/>
    </location>
</feature>
<sequence>MDYDDNDFQSQNLHLATEGSNNFPPVLRPYALPKFDFDEPVHGSLRFDGLVETEIFLGIESNGDNQWIEDFSHSNSRIQFNSSAAESCPISRHNNVWSEATSSESVEMLLKSVGQEEIVPVQTGNKELDSCDELGCIVKPMELNVKQDNSSQSDVGVISDLQHLRPPHEALDNTRALNDSGGLQSQVDDISQTRENSLSGSRVSNDLTSLTADGYVPVTERRLGTDDAGNDVSGREVDDVVTMSLDDRKEMASNSEMQADCRLLFSGNTIRGGDELSEDLKFRNKAAGDSMNVPDTNSELQEEQHQSIPGLQRDDRIVETDLSGSGSSYFDRTNLSNSEEPVSIMSKHDSGSLENLENADQSGVSIHEVEPKGCVAMQRLEVDDSDGSPLPSTKVVSNTTALLLSKEESETSKGKVDSSTSDGGGCSSLAVISSSADLLGGKHGKSHASSTVMAESTLICRTGSLVEQVDTPVCDQDIPDAGNRSTELPSDSCNMDSVVDQSLIIERGVETMRFDDGGKNKSLGTKSVSDSAAEKKTDNIGGITGCAGHAITGDVLLDHVGIEKSPVPLVGYAYSGKDEGTLGGVSTKEHTSDSKTSNQLRAGLQPALESNEISDSGASGQMLEGDQSLLTFDACKAENHGEAQAVVSKKGSQKNMEVMDVCPVLCDSSERNGEDAESVVEVIDEKKSQNISDTGAGPSALRESAHVADLKDLQENEAVTDTEVTNYGQAAVPITSECGGNHSQRVSVSSAVGRTAGISQNENIMDGEKGFTDVNISNVSSASGDPKKNDTLVDEKSFTFEVNPPADTPKKEDSAKWRPVSLKQTSKTIVDGTPSTSGLDQSNTKAGQELWHGSQKAPEGVIALSGSKRNTERKPRRSSGKATAKETSKKGTTKEPAPVRIERGDKLASVTLNPSVLSQLVQPNEMQRYGHVDSSSLKPFVLAASTTNLPDLSSSTSTSAIFQQPFTDLQQVQLRAQIFVYGSLIQGTVPDEAYMISAFGGPDGGRSIWENAWHSCIERLHGQKSRFTSPETPLQSRSGARVPDQAIKQSAPKNKVLSTPVGRASSKGNQAIVNPLVPFSSPLWSLPTPSSETLQSSGITRTPVMDYQRALSPLHPLQSPPIRSFTGHNPSWMSQALFCAPWVASPQTAAFDASGRFPVQLPITETVQLTPIKESSFPHSSGIKHIFSGPVVQTGASGMFSGVSLPDLQKMTASSDQPSADSKTRKRKKASVCGTPGQNILNPLPQTEAVSVSAVASHVSTSVTTITPLSFVSKAPPEKVVTSAPSSTADLSKVDERTDRTVLSDETLSKVNEARLKAEDAAAFAAAAVGHSQEIWNKLEKQRKIGLLPDIESKLASSAVAVAAAAAVAKAAAAVANVASNAALQAKLMADEAVVSSSYGNHDQRSAVPISDCVNNMGKATPSILEEDDAANNSSSILVAARKAARMRVEAASAASKQAENMDAIIKAAELAAEAVSQAGKIVSMGDNLSLDEAVASGSEYYHKVAQLISTTGSKFVDISRENLKTDRSGCPDTSSRHLGEGPSNKKKSESMNYLKFPASRETCEDDVRLVDVMCGGGAATAKDTRSQKGRKDLDLSKTIGVIPESENGLTSSSTLQNEIVKTDLLNGNSIKEGSHVEVFKDGNGFKSAWFSANVLSLKDGMAHVEYDELRTAEGSEKLKEWVSLFSEGDAVPKIRITRPIAAILSEGTRKRRRVAIGDYTWSVGDRVDAWMQDSWWEGIITEKNKTDGTMLTVHFPAQSETSLVRAWHLRSSLMWKDGEWIEWSSLRDSDHAAHLVGDTPQEKRQRVQAAAVEAKGKDKMSKILYAQELDKPSKPTRLDISDDDRIFNIGKGSRDDSKLDTLRMTRTGLQKEGSRVVFGIPKPGKKRKFMEVSKHYVSDRSGKVNEPNDSTKFTKRTRSQASGLQGWNNNSKAESNEKQAVIPKPKVLKSGKLQYGSTRTISSQKDNLSGSQVSVIAEGASADHIAKTKDFVIHVENAAEKHNLVNMQSLSGSEGADGPVMFSSVALQSDTLSSKKVPSLNVKPERISKRKLAPIGGKMGKIEDKVFSSNASNSALDATEPRRSNRRIQPTSRLLEGLQSSLMASKSLSTSHDKSHKNRITSRGNKHD</sequence>
<proteinExistence type="predicted"/>
<dbReference type="Pfam" id="PF05641">
    <property type="entry name" value="Agenet"/>
    <property type="match status" value="1"/>
</dbReference>
<gene>
    <name evidence="3" type="ORF">K2173_012739</name>
</gene>
<feature type="region of interest" description="Disordered" evidence="1">
    <location>
        <begin position="777"/>
        <end position="906"/>
    </location>
</feature>
<feature type="region of interest" description="Disordered" evidence="1">
    <location>
        <begin position="1899"/>
        <end position="1940"/>
    </location>
</feature>
<dbReference type="CDD" id="cd20403">
    <property type="entry name" value="Tudor_Agenet_FMRP-like_rpt2"/>
    <property type="match status" value="1"/>
</dbReference>
<feature type="region of interest" description="Disordered" evidence="1">
    <location>
        <begin position="1024"/>
        <end position="1044"/>
    </location>
</feature>
<feature type="compositionally biased region" description="Basic and acidic residues" evidence="1">
    <location>
        <begin position="405"/>
        <end position="416"/>
    </location>
</feature>
<evidence type="ECO:0000259" key="2">
    <source>
        <dbReference type="SMART" id="SM00743"/>
    </source>
</evidence>
<feature type="compositionally biased region" description="Polar residues" evidence="1">
    <location>
        <begin position="1211"/>
        <end position="1221"/>
    </location>
</feature>
<feature type="region of interest" description="Disordered" evidence="1">
    <location>
        <begin position="1210"/>
        <end position="1240"/>
    </location>
</feature>
<feature type="compositionally biased region" description="Basic and acidic residues" evidence="1">
    <location>
        <begin position="785"/>
        <end position="798"/>
    </location>
</feature>
<evidence type="ECO:0000313" key="3">
    <source>
        <dbReference type="EMBL" id="KAJ8754815.1"/>
    </source>
</evidence>
<dbReference type="InterPro" id="IPR055274">
    <property type="entry name" value="SWO1"/>
</dbReference>
<feature type="domain" description="Agenet" evidence="2">
    <location>
        <begin position="1720"/>
        <end position="1778"/>
    </location>
</feature>
<feature type="compositionally biased region" description="Polar residues" evidence="1">
    <location>
        <begin position="1025"/>
        <end position="1038"/>
    </location>
</feature>
<dbReference type="SMART" id="SM00743">
    <property type="entry name" value="Agenet"/>
    <property type="match status" value="2"/>
</dbReference>
<feature type="domain" description="Agenet" evidence="2">
    <location>
        <begin position="1629"/>
        <end position="1693"/>
    </location>
</feature>
<feature type="region of interest" description="Disordered" evidence="1">
    <location>
        <begin position="287"/>
        <end position="313"/>
    </location>
</feature>
<dbReference type="PANTHER" id="PTHR48429:SF1">
    <property type="entry name" value="AGENET DOMAIN-CONTAINING PROTEIN"/>
    <property type="match status" value="1"/>
</dbReference>
<organism evidence="3 4">
    <name type="scientific">Erythroxylum novogranatense</name>
    <dbReference type="NCBI Taxonomy" id="1862640"/>
    <lineage>
        <taxon>Eukaryota</taxon>
        <taxon>Viridiplantae</taxon>
        <taxon>Streptophyta</taxon>
        <taxon>Embryophyta</taxon>
        <taxon>Tracheophyta</taxon>
        <taxon>Spermatophyta</taxon>
        <taxon>Magnoliopsida</taxon>
        <taxon>eudicotyledons</taxon>
        <taxon>Gunneridae</taxon>
        <taxon>Pentapetalae</taxon>
        <taxon>rosids</taxon>
        <taxon>fabids</taxon>
        <taxon>Malpighiales</taxon>
        <taxon>Erythroxylaceae</taxon>
        <taxon>Erythroxylum</taxon>
    </lineage>
</organism>
<keyword evidence="4" id="KW-1185">Reference proteome</keyword>
<feature type="compositionally biased region" description="Basic and acidic residues" evidence="1">
    <location>
        <begin position="1525"/>
        <end position="1540"/>
    </location>
</feature>
<feature type="compositionally biased region" description="Polar residues" evidence="1">
    <location>
        <begin position="1920"/>
        <end position="1934"/>
    </location>
</feature>
<feature type="compositionally biased region" description="Low complexity" evidence="1">
    <location>
        <begin position="2099"/>
        <end position="2111"/>
    </location>
</feature>
<comment type="caution">
    <text evidence="3">The sequence shown here is derived from an EMBL/GenBank/DDBJ whole genome shotgun (WGS) entry which is preliminary data.</text>
</comment>
<evidence type="ECO:0000256" key="1">
    <source>
        <dbReference type="SAM" id="MobiDB-lite"/>
    </source>
</evidence>
<accession>A0AAV8SSC2</accession>
<dbReference type="InterPro" id="IPR014002">
    <property type="entry name" value="Agenet_dom_plant"/>
</dbReference>
<feature type="region of interest" description="Disordered" evidence="1">
    <location>
        <begin position="1525"/>
        <end position="1551"/>
    </location>
</feature>
<dbReference type="PANTHER" id="PTHR48429">
    <property type="entry name" value="AGENET DOMAIN-CONTAINING PROTEIN"/>
    <property type="match status" value="1"/>
</dbReference>
<feature type="region of interest" description="Disordered" evidence="1">
    <location>
        <begin position="2073"/>
        <end position="2129"/>
    </location>
</feature>
<dbReference type="CDD" id="cd20405">
    <property type="entry name" value="Tudor_Agenet_AtDUF_rpt1_3"/>
    <property type="match status" value="1"/>
</dbReference>
<name>A0AAV8SSC2_9ROSI</name>
<dbReference type="Proteomes" id="UP001159364">
    <property type="component" value="Linkage Group LG09"/>
</dbReference>
<feature type="compositionally biased region" description="Basic and acidic residues" evidence="1">
    <location>
        <begin position="883"/>
        <end position="893"/>
    </location>
</feature>
<dbReference type="InterPro" id="IPR008395">
    <property type="entry name" value="Agenet-like_dom"/>
</dbReference>
<feature type="compositionally biased region" description="Basic residues" evidence="1">
    <location>
        <begin position="2115"/>
        <end position="2129"/>
    </location>
</feature>
<protein>
    <recommendedName>
        <fullName evidence="2">Agenet domain-containing protein</fullName>
    </recommendedName>
</protein>
<feature type="region of interest" description="Disordered" evidence="1">
    <location>
        <begin position="403"/>
        <end position="424"/>
    </location>
</feature>
<evidence type="ECO:0000313" key="4">
    <source>
        <dbReference type="Proteomes" id="UP001159364"/>
    </source>
</evidence>
<dbReference type="EMBL" id="JAIWQS010000009">
    <property type="protein sequence ID" value="KAJ8754815.1"/>
    <property type="molecule type" value="Genomic_DNA"/>
</dbReference>
<reference evidence="3 4" key="1">
    <citation type="submission" date="2021-09" db="EMBL/GenBank/DDBJ databases">
        <title>Genomic insights and catalytic innovation underlie evolution of tropane alkaloids biosynthesis.</title>
        <authorList>
            <person name="Wang Y.-J."/>
            <person name="Tian T."/>
            <person name="Huang J.-P."/>
            <person name="Huang S.-X."/>
        </authorList>
    </citation>
    <scope>NUCLEOTIDE SEQUENCE [LARGE SCALE GENOMIC DNA]</scope>
    <source>
        <strain evidence="3">KIB-2018</strain>
        <tissue evidence="3">Leaf</tissue>
    </source>
</reference>